<evidence type="ECO:0000256" key="1">
    <source>
        <dbReference type="SAM" id="MobiDB-lite"/>
    </source>
</evidence>
<feature type="compositionally biased region" description="Polar residues" evidence="1">
    <location>
        <begin position="291"/>
        <end position="300"/>
    </location>
</feature>
<feature type="compositionally biased region" description="Acidic residues" evidence="1">
    <location>
        <begin position="341"/>
        <end position="353"/>
    </location>
</feature>
<protein>
    <submittedName>
        <fullName evidence="2">Uncharacterized protein</fullName>
    </submittedName>
</protein>
<feature type="region of interest" description="Disordered" evidence="1">
    <location>
        <begin position="227"/>
        <end position="353"/>
    </location>
</feature>
<dbReference type="RefSeq" id="XP_038053655.1">
    <property type="nucleotide sequence ID" value="XM_038197727.1"/>
</dbReference>
<feature type="compositionally biased region" description="Polar residues" evidence="1">
    <location>
        <begin position="227"/>
        <end position="237"/>
    </location>
</feature>
<dbReference type="GeneID" id="119726119"/>
<keyword evidence="3" id="KW-1185">Reference proteome</keyword>
<dbReference type="Proteomes" id="UP000887568">
    <property type="component" value="Unplaced"/>
</dbReference>
<organism evidence="2 3">
    <name type="scientific">Patiria miniata</name>
    <name type="common">Bat star</name>
    <name type="synonym">Asterina miniata</name>
    <dbReference type="NCBI Taxonomy" id="46514"/>
    <lineage>
        <taxon>Eukaryota</taxon>
        <taxon>Metazoa</taxon>
        <taxon>Echinodermata</taxon>
        <taxon>Eleutherozoa</taxon>
        <taxon>Asterozoa</taxon>
        <taxon>Asteroidea</taxon>
        <taxon>Valvatacea</taxon>
        <taxon>Valvatida</taxon>
        <taxon>Asterinidae</taxon>
        <taxon>Patiria</taxon>
    </lineage>
</organism>
<evidence type="ECO:0000313" key="2">
    <source>
        <dbReference type="EnsemblMetazoa" id="XP_038053655.1"/>
    </source>
</evidence>
<proteinExistence type="predicted"/>
<feature type="compositionally biased region" description="Basic and acidic residues" evidence="1">
    <location>
        <begin position="238"/>
        <end position="249"/>
    </location>
</feature>
<sequence length="353" mass="38806">MEEANLACRTPSHTMALRQRRPRNVENDTLGSPVVARPSSGYEAGLIGERSALNAVSLNVGLTGLVPSLESKAGRQLRTVKRAWGTFKAKMKPSGRRGNGRGAKRHLLDITVTANPRTPEGVLRLMNSPLPLSAISTPSSLHRYRDPVVVTPSTPMSAVRRSERIARRTPTPMKMTSSRVIHRQMPRRLQSPGALTSEINRVTSQLDALTQGMSVFEAMETGITKSIARQESSMELQTESKKDESAKKELKGKRTSSLTSLKENFQKRLKKQTTGGETSAEETPGDKTKTDASNGTSTVKMQKGRRESSLTNLKNSLQRGVRTRKGQHPATDEEQMNGYLDDADEDEDAPLMM</sequence>
<reference evidence="2" key="1">
    <citation type="submission" date="2022-11" db="UniProtKB">
        <authorList>
            <consortium name="EnsemblMetazoa"/>
        </authorList>
    </citation>
    <scope>IDENTIFICATION</scope>
</reference>
<feature type="compositionally biased region" description="Polar residues" evidence="1">
    <location>
        <begin position="309"/>
        <end position="318"/>
    </location>
</feature>
<dbReference type="OMA" id="HMETGIT"/>
<dbReference type="OrthoDB" id="10359682at2759"/>
<name>A0A913ZR79_PATMI</name>
<dbReference type="AlphaFoldDB" id="A0A913ZR79"/>
<evidence type="ECO:0000313" key="3">
    <source>
        <dbReference type="Proteomes" id="UP000887568"/>
    </source>
</evidence>
<accession>A0A913ZR79</accession>
<dbReference type="EnsemblMetazoa" id="XM_038197727.1">
    <property type="protein sequence ID" value="XP_038053655.1"/>
    <property type="gene ID" value="LOC119726119"/>
</dbReference>